<dbReference type="InterPro" id="IPR009053">
    <property type="entry name" value="Prefoldin"/>
</dbReference>
<dbReference type="PANTHER" id="PTHR20903">
    <property type="entry name" value="PREFOLDIN SUBUNIT 1-RELATED"/>
    <property type="match status" value="1"/>
</dbReference>
<keyword evidence="2" id="KW-0143">Chaperone</keyword>
<dbReference type="CDD" id="cd23164">
    <property type="entry name" value="Prefoldin_1"/>
    <property type="match status" value="1"/>
</dbReference>
<evidence type="ECO:0008006" key="6">
    <source>
        <dbReference type="Google" id="ProtNLM"/>
    </source>
</evidence>
<protein>
    <recommendedName>
        <fullName evidence="6">Prefoldin subunit 1</fullName>
    </recommendedName>
</protein>
<proteinExistence type="inferred from homology"/>
<reference evidence="5" key="1">
    <citation type="journal article" date="2019" name="Gigascience">
        <title>De novo genome assembly of the endangered Acer yangbiense, a plant species with extremely small populations endemic to Yunnan Province, China.</title>
        <authorList>
            <person name="Yang J."/>
            <person name="Wariss H.M."/>
            <person name="Tao L."/>
            <person name="Zhang R."/>
            <person name="Yun Q."/>
            <person name="Hollingsworth P."/>
            <person name="Dao Z."/>
            <person name="Luo G."/>
            <person name="Guo H."/>
            <person name="Ma Y."/>
            <person name="Sun W."/>
        </authorList>
    </citation>
    <scope>NUCLEOTIDE SEQUENCE [LARGE SCALE GENOMIC DNA]</scope>
    <source>
        <strain evidence="5">cv. Malutang</strain>
    </source>
</reference>
<dbReference type="EMBL" id="VAHF01000005">
    <property type="protein sequence ID" value="TXG61154.1"/>
    <property type="molecule type" value="Genomic_DNA"/>
</dbReference>
<evidence type="ECO:0000313" key="5">
    <source>
        <dbReference type="Proteomes" id="UP000323000"/>
    </source>
</evidence>
<accession>A0A5C7HWG7</accession>
<dbReference type="GO" id="GO:0016272">
    <property type="term" value="C:prefoldin complex"/>
    <property type="evidence" value="ECO:0007669"/>
    <property type="project" value="InterPro"/>
</dbReference>
<dbReference type="PANTHER" id="PTHR20903:SF0">
    <property type="entry name" value="PREFOLDIN SUBUNIT 1"/>
    <property type="match status" value="1"/>
</dbReference>
<dbReference type="OrthoDB" id="5242628at2759"/>
<dbReference type="GO" id="GO:0009409">
    <property type="term" value="P:response to cold"/>
    <property type="evidence" value="ECO:0007669"/>
    <property type="project" value="UniProtKB-ARBA"/>
</dbReference>
<dbReference type="Proteomes" id="UP000323000">
    <property type="component" value="Chromosome 5"/>
</dbReference>
<dbReference type="Gene3D" id="1.10.287.370">
    <property type="match status" value="1"/>
</dbReference>
<name>A0A5C7HWG7_9ROSI</name>
<keyword evidence="3" id="KW-0175">Coiled coil</keyword>
<evidence type="ECO:0000313" key="4">
    <source>
        <dbReference type="EMBL" id="TXG61154.1"/>
    </source>
</evidence>
<keyword evidence="5" id="KW-1185">Reference proteome</keyword>
<comment type="similarity">
    <text evidence="1">Belongs to the prefoldin subunit beta family.</text>
</comment>
<evidence type="ECO:0000256" key="1">
    <source>
        <dbReference type="ARBA" id="ARBA00008045"/>
    </source>
</evidence>
<dbReference type="GO" id="GO:0044183">
    <property type="term" value="F:protein folding chaperone"/>
    <property type="evidence" value="ECO:0007669"/>
    <property type="project" value="TreeGrafter"/>
</dbReference>
<dbReference type="GO" id="GO:0051082">
    <property type="term" value="F:unfolded protein binding"/>
    <property type="evidence" value="ECO:0007669"/>
    <property type="project" value="InterPro"/>
</dbReference>
<dbReference type="InterPro" id="IPR002777">
    <property type="entry name" value="PFD_beta-like"/>
</dbReference>
<evidence type="ECO:0000256" key="3">
    <source>
        <dbReference type="SAM" id="Coils"/>
    </source>
</evidence>
<organism evidence="4 5">
    <name type="scientific">Acer yangbiense</name>
    <dbReference type="NCBI Taxonomy" id="1000413"/>
    <lineage>
        <taxon>Eukaryota</taxon>
        <taxon>Viridiplantae</taxon>
        <taxon>Streptophyta</taxon>
        <taxon>Embryophyta</taxon>
        <taxon>Tracheophyta</taxon>
        <taxon>Spermatophyta</taxon>
        <taxon>Magnoliopsida</taxon>
        <taxon>eudicotyledons</taxon>
        <taxon>Gunneridae</taxon>
        <taxon>Pentapetalae</taxon>
        <taxon>rosids</taxon>
        <taxon>malvids</taxon>
        <taxon>Sapindales</taxon>
        <taxon>Sapindaceae</taxon>
        <taxon>Hippocastanoideae</taxon>
        <taxon>Acereae</taxon>
        <taxon>Acer</taxon>
    </lineage>
</organism>
<sequence>MSDEANRSAFLEIKGRLIENTGKMKQVLNQVRNKEGEKKRAFLTLEELRQLPDDTNTYKSIGRMFVLEPKSILMNDQEQKLKDSETAIASLQASKEYLEKQKAEVENNLTELLQQDPGLAQQIMSMTK</sequence>
<feature type="coiled-coil region" evidence="3">
    <location>
        <begin position="74"/>
        <end position="115"/>
    </location>
</feature>
<dbReference type="GO" id="GO:0005737">
    <property type="term" value="C:cytoplasm"/>
    <property type="evidence" value="ECO:0007669"/>
    <property type="project" value="TreeGrafter"/>
</dbReference>
<dbReference type="AlphaFoldDB" id="A0A5C7HWG7"/>
<gene>
    <name evidence="4" type="ORF">EZV62_012517</name>
</gene>
<comment type="caution">
    <text evidence="4">The sequence shown here is derived from an EMBL/GenBank/DDBJ whole genome shotgun (WGS) entry which is preliminary data.</text>
</comment>
<dbReference type="SUPFAM" id="SSF46579">
    <property type="entry name" value="Prefoldin"/>
    <property type="match status" value="1"/>
</dbReference>
<evidence type="ECO:0000256" key="2">
    <source>
        <dbReference type="ARBA" id="ARBA00023186"/>
    </source>
</evidence>
<dbReference type="Pfam" id="PF01920">
    <property type="entry name" value="Prefoldin_2"/>
    <property type="match status" value="1"/>
</dbReference>